<dbReference type="InterPro" id="IPR037523">
    <property type="entry name" value="VOC_core"/>
</dbReference>
<feature type="domain" description="VOC" evidence="1">
    <location>
        <begin position="2"/>
        <end position="120"/>
    </location>
</feature>
<proteinExistence type="predicted"/>
<evidence type="ECO:0000313" key="3">
    <source>
        <dbReference type="Proteomes" id="UP000063781"/>
    </source>
</evidence>
<dbReference type="STRING" id="1514105.AOC36_02285"/>
<organism evidence="2 3">
    <name type="scientific">Erysipelothrix larvae</name>
    <dbReference type="NCBI Taxonomy" id="1514105"/>
    <lineage>
        <taxon>Bacteria</taxon>
        <taxon>Bacillati</taxon>
        <taxon>Bacillota</taxon>
        <taxon>Erysipelotrichia</taxon>
        <taxon>Erysipelotrichales</taxon>
        <taxon>Erysipelotrichaceae</taxon>
        <taxon>Erysipelothrix</taxon>
    </lineage>
</organism>
<sequence length="155" mass="17755">MKYKGTMLVVKDIEASKCFYTEVLGLRVISDFIENVTFTGGVSVQTEASWMQFTGCDESFFQYQGNVMEVYYETEDFDGFVSRAKDLKVAFIGNESMMPWGQKVVRFYDPDKHIIEVGEALKEMVKRYAQEGLSVDAIVEKTMMKKGIVERFLKG</sequence>
<reference evidence="2 3" key="1">
    <citation type="submission" date="2015-10" db="EMBL/GenBank/DDBJ databases">
        <title>Erysipelothrix larvae sp. LV19 isolated from the larval gut of the rhinoceros beetle, Trypoxylus dichotomus.</title>
        <authorList>
            <person name="Lim S."/>
            <person name="Kim B.-C."/>
        </authorList>
    </citation>
    <scope>NUCLEOTIDE SEQUENCE [LARGE SCALE GENOMIC DNA]</scope>
    <source>
        <strain evidence="2 3">LV19</strain>
    </source>
</reference>
<dbReference type="SUPFAM" id="SSF54593">
    <property type="entry name" value="Glyoxalase/Bleomycin resistance protein/Dihydroxybiphenyl dioxygenase"/>
    <property type="match status" value="1"/>
</dbReference>
<evidence type="ECO:0000313" key="2">
    <source>
        <dbReference type="EMBL" id="AMC92853.1"/>
    </source>
</evidence>
<dbReference type="InterPro" id="IPR025870">
    <property type="entry name" value="Glyoxalase-like_dom"/>
</dbReference>
<protein>
    <submittedName>
        <fullName evidence="2">Glyoxalase</fullName>
    </submittedName>
</protein>
<evidence type="ECO:0000259" key="1">
    <source>
        <dbReference type="PROSITE" id="PS51819"/>
    </source>
</evidence>
<dbReference type="RefSeq" id="WP_067630846.1">
    <property type="nucleotide sequence ID" value="NZ_CP013213.1"/>
</dbReference>
<dbReference type="KEGG" id="erl:AOC36_02285"/>
<name>A0A109UGM6_9FIRM</name>
<dbReference type="Gene3D" id="3.10.180.10">
    <property type="entry name" value="2,3-Dihydroxybiphenyl 1,2-Dioxygenase, domain 1"/>
    <property type="match status" value="1"/>
</dbReference>
<dbReference type="AlphaFoldDB" id="A0A109UGM6"/>
<dbReference type="InterPro" id="IPR029068">
    <property type="entry name" value="Glyas_Bleomycin-R_OHBP_Dase"/>
</dbReference>
<gene>
    <name evidence="2" type="ORF">AOC36_02285</name>
</gene>
<dbReference type="Proteomes" id="UP000063781">
    <property type="component" value="Chromosome"/>
</dbReference>
<accession>A0A109UGM6</accession>
<dbReference type="PROSITE" id="PS51819">
    <property type="entry name" value="VOC"/>
    <property type="match status" value="1"/>
</dbReference>
<dbReference type="Pfam" id="PF12681">
    <property type="entry name" value="Glyoxalase_2"/>
    <property type="match status" value="1"/>
</dbReference>
<dbReference type="OrthoDB" id="9815599at2"/>
<keyword evidence="3" id="KW-1185">Reference proteome</keyword>
<dbReference type="EMBL" id="CP013213">
    <property type="protein sequence ID" value="AMC92853.1"/>
    <property type="molecule type" value="Genomic_DNA"/>
</dbReference>